<dbReference type="AlphaFoldDB" id="A0AA85JYW0"/>
<dbReference type="GO" id="GO:0046983">
    <property type="term" value="F:protein dimerization activity"/>
    <property type="evidence" value="ECO:0007669"/>
    <property type="project" value="InterPro"/>
</dbReference>
<accession>A0AA85JYW0</accession>
<dbReference type="WBParaSite" id="TREG1_50080.1">
    <property type="protein sequence ID" value="TREG1_50080.1"/>
    <property type="gene ID" value="TREG1_50080"/>
</dbReference>
<dbReference type="Proteomes" id="UP000050795">
    <property type="component" value="Unassembled WGS sequence"/>
</dbReference>
<reference evidence="3" key="2">
    <citation type="submission" date="2023-11" db="UniProtKB">
        <authorList>
            <consortium name="WormBaseParasite"/>
        </authorList>
    </citation>
    <scope>IDENTIFICATION</scope>
</reference>
<protein>
    <submittedName>
        <fullName evidence="3">BHLH domain-containing protein</fullName>
    </submittedName>
</protein>
<evidence type="ECO:0000313" key="2">
    <source>
        <dbReference type="Proteomes" id="UP000050795"/>
    </source>
</evidence>
<keyword evidence="2" id="KW-1185">Reference proteome</keyword>
<evidence type="ECO:0000256" key="1">
    <source>
        <dbReference type="SAM" id="MobiDB-lite"/>
    </source>
</evidence>
<proteinExistence type="predicted"/>
<feature type="compositionally biased region" description="Basic residues" evidence="1">
    <location>
        <begin position="35"/>
        <end position="44"/>
    </location>
</feature>
<organism evidence="2 3">
    <name type="scientific">Trichobilharzia regenti</name>
    <name type="common">Nasal bird schistosome</name>
    <dbReference type="NCBI Taxonomy" id="157069"/>
    <lineage>
        <taxon>Eukaryota</taxon>
        <taxon>Metazoa</taxon>
        <taxon>Spiralia</taxon>
        <taxon>Lophotrochozoa</taxon>
        <taxon>Platyhelminthes</taxon>
        <taxon>Trematoda</taxon>
        <taxon>Digenea</taxon>
        <taxon>Strigeidida</taxon>
        <taxon>Schistosomatoidea</taxon>
        <taxon>Schistosomatidae</taxon>
        <taxon>Trichobilharzia</taxon>
    </lineage>
</organism>
<name>A0AA85JYW0_TRIRE</name>
<dbReference type="Gene3D" id="4.10.280.10">
    <property type="entry name" value="Helix-loop-helix DNA-binding domain"/>
    <property type="match status" value="1"/>
</dbReference>
<reference evidence="2" key="1">
    <citation type="submission" date="2022-06" db="EMBL/GenBank/DDBJ databases">
        <authorList>
            <person name="Berger JAMES D."/>
            <person name="Berger JAMES D."/>
        </authorList>
    </citation>
    <scope>NUCLEOTIDE SEQUENCE [LARGE SCALE GENOMIC DNA]</scope>
</reference>
<dbReference type="InterPro" id="IPR036638">
    <property type="entry name" value="HLH_DNA-bd_sf"/>
</dbReference>
<sequence length="304" mass="35259">MMDLQMNQNILDVNNSESNEKKCIPSTNEESTTKIHSKRGRKSTVPREIREQTRRIKKQNIERSRRACIANQMTELHKLAMNLIGLEISEQIKIEKVDILRICYEVFGNVGILLNERPDLKEKLRQMCHSVQTKSLSKHQEVTDSNNNDNYTPANLYTMDTSIMQTQSSPIMYNNNNNNNNKENYNPNDSNILIPSELSAFTPIRRIKDEQNFEYHSTPIQLPSLTTDSGYFDTLYSSLSTPLRTTENTHSTHLQINSYTYPHQTYKQEDTSLIALQPKENILTYERSSITSSDSKDVWRPYLD</sequence>
<evidence type="ECO:0000313" key="3">
    <source>
        <dbReference type="WBParaSite" id="TREG1_50080.1"/>
    </source>
</evidence>
<feature type="region of interest" description="Disordered" evidence="1">
    <location>
        <begin position="16"/>
        <end position="45"/>
    </location>
</feature>